<protein>
    <submittedName>
        <fullName evidence="1">Uncharacterized protein</fullName>
    </submittedName>
</protein>
<dbReference type="AlphaFoldDB" id="A0A931IH22"/>
<evidence type="ECO:0000313" key="1">
    <source>
        <dbReference type="EMBL" id="MBH0781289.1"/>
    </source>
</evidence>
<dbReference type="EMBL" id="JADMLG010000023">
    <property type="protein sequence ID" value="MBH0781289.1"/>
    <property type="molecule type" value="Genomic_DNA"/>
</dbReference>
<reference evidence="1" key="1">
    <citation type="submission" date="2020-11" db="EMBL/GenBank/DDBJ databases">
        <title>Nocardia NEAU-351.nov., a novel actinomycete isolated from the cow dung.</title>
        <authorList>
            <person name="Zhang X."/>
        </authorList>
    </citation>
    <scope>NUCLEOTIDE SEQUENCE</scope>
    <source>
        <strain evidence="1">NEAU-351</strain>
    </source>
</reference>
<comment type="caution">
    <text evidence="1">The sequence shown here is derived from an EMBL/GenBank/DDBJ whole genome shotgun (WGS) entry which is preliminary data.</text>
</comment>
<keyword evidence="2" id="KW-1185">Reference proteome</keyword>
<sequence>MAEIAARCVIPAIIGVRAISMRTAITAVRAISTSIDARDAADVVSVGDVVVHRVVAVGVRAVRAAQPFGDRAIGLIVADLVALEIGPIPGSGPAAGLGATTEISPAPGFGAAPEIPTPEISPVPECGPVPEIRLLVGCARAAGVGLPSRGVALVAIGHHRGLRGDRFVERARELRRFRVIGDEDRRHAEGGRHAVGGRIGQMRAPHRLGIPRAIVRRLAATALQFLDPGGVGVQRGPIHGQIAVEEALQILAENRQLGAQSGHFGGVGADFMAHPRLDAEFVLPARGDLAFQLQLVHGLQIAHLGLVHRGFFPEFRGCQRADRRCPQRRYQADPYELQAIAENQKNAGNQSE</sequence>
<dbReference type="Proteomes" id="UP000655751">
    <property type="component" value="Unassembled WGS sequence"/>
</dbReference>
<proteinExistence type="predicted"/>
<organism evidence="1 2">
    <name type="scientific">Nocardia bovistercoris</name>
    <dbReference type="NCBI Taxonomy" id="2785916"/>
    <lineage>
        <taxon>Bacteria</taxon>
        <taxon>Bacillati</taxon>
        <taxon>Actinomycetota</taxon>
        <taxon>Actinomycetes</taxon>
        <taxon>Mycobacteriales</taxon>
        <taxon>Nocardiaceae</taxon>
        <taxon>Nocardia</taxon>
    </lineage>
</organism>
<gene>
    <name evidence="1" type="ORF">IT779_33960</name>
</gene>
<name>A0A931IH22_9NOCA</name>
<evidence type="ECO:0000313" key="2">
    <source>
        <dbReference type="Proteomes" id="UP000655751"/>
    </source>
</evidence>
<accession>A0A931IH22</accession>